<evidence type="ECO:0000313" key="1">
    <source>
        <dbReference type="EMBL" id="MCY6372647.1"/>
    </source>
</evidence>
<organism evidence="1 2">
    <name type="scientific">Clostridium ganghwense</name>
    <dbReference type="NCBI Taxonomy" id="312089"/>
    <lineage>
        <taxon>Bacteria</taxon>
        <taxon>Bacillati</taxon>
        <taxon>Bacillota</taxon>
        <taxon>Clostridia</taxon>
        <taxon>Eubacteriales</taxon>
        <taxon>Clostridiaceae</taxon>
        <taxon>Clostridium</taxon>
    </lineage>
</organism>
<dbReference type="RefSeq" id="WP_268051679.1">
    <property type="nucleotide sequence ID" value="NZ_JAPQES010000008.1"/>
</dbReference>
<dbReference type="EMBL" id="JAPQES010000008">
    <property type="protein sequence ID" value="MCY6372647.1"/>
    <property type="molecule type" value="Genomic_DNA"/>
</dbReference>
<sequence length="307" mass="36347">MEQFKKYKQIIVDMNSEESISSALEQYKKVLESGEVLNDEEVFDVEFVKEENGKVKPLDIKDSSSYEILNEIMQMSELGEVSKDRILEFGDEIYYSEAIFFSNACTYKNLKEKVLEVAKLVVDYSKKENDTWSLWVDDCTVFGIDMFYCIAKTYPEYTYLIGSYIIPYWDDEHASYVIYEYLPRLVKERGVTRDIIKAFVYCDNSLARENIFGEGFLKDYFKENVDDYDYFKTELVDRFKTEPPIFDPDECTIDEVVDSYYKNIFGLDYDEPLSDEFFIYDRLDNEAADLYEKVKPSLDKYTEEFDD</sequence>
<keyword evidence="2" id="KW-1185">Reference proteome</keyword>
<accession>A0ABT4CUC3</accession>
<name>A0ABT4CUC3_9CLOT</name>
<dbReference type="Proteomes" id="UP001079657">
    <property type="component" value="Unassembled WGS sequence"/>
</dbReference>
<evidence type="ECO:0000313" key="2">
    <source>
        <dbReference type="Proteomes" id="UP001079657"/>
    </source>
</evidence>
<comment type="caution">
    <text evidence="1">The sequence shown here is derived from an EMBL/GenBank/DDBJ whole genome shotgun (WGS) entry which is preliminary data.</text>
</comment>
<reference evidence="1" key="1">
    <citation type="submission" date="2022-12" db="EMBL/GenBank/DDBJ databases">
        <authorList>
            <person name="Wang J."/>
        </authorList>
    </citation>
    <scope>NUCLEOTIDE SEQUENCE</scope>
    <source>
        <strain evidence="1">HY-42-06</strain>
    </source>
</reference>
<protein>
    <submittedName>
        <fullName evidence="1">Uncharacterized protein</fullName>
    </submittedName>
</protein>
<gene>
    <name evidence="1" type="ORF">OXH55_18730</name>
</gene>
<proteinExistence type="predicted"/>